<dbReference type="InterPro" id="IPR040170">
    <property type="entry name" value="Cytosol_ACT"/>
</dbReference>
<gene>
    <name evidence="5" type="ORF">HCCG_01054</name>
</gene>
<evidence type="ECO:0000313" key="5">
    <source>
        <dbReference type="EMBL" id="EFR46507.1"/>
    </source>
</evidence>
<evidence type="ECO:0000256" key="3">
    <source>
        <dbReference type="PROSITE-ProRule" id="PRU01106"/>
    </source>
</evidence>
<feature type="domain" description="HotDog ACOT-type" evidence="4">
    <location>
        <begin position="19"/>
        <end position="131"/>
    </location>
</feature>
<name>A0ABN0BA66_9HELI</name>
<dbReference type="Gene3D" id="3.10.129.10">
    <property type="entry name" value="Hotdog Thioesterase"/>
    <property type="match status" value="1"/>
</dbReference>
<dbReference type="InterPro" id="IPR029069">
    <property type="entry name" value="HotDog_dom_sf"/>
</dbReference>
<organism evidence="5 6">
    <name type="scientific">Helicobacter cinaedi CCUG 18818 = ATCC BAA-847</name>
    <dbReference type="NCBI Taxonomy" id="537971"/>
    <lineage>
        <taxon>Bacteria</taxon>
        <taxon>Pseudomonadati</taxon>
        <taxon>Campylobacterota</taxon>
        <taxon>Epsilonproteobacteria</taxon>
        <taxon>Campylobacterales</taxon>
        <taxon>Helicobacteraceae</taxon>
        <taxon>Helicobacter</taxon>
    </lineage>
</organism>
<sequence length="167" mass="18467">MKLKINLPFRSFTMEDIFDPKSLTMSVLASPSMANFSGVMHGGELMKLLDQVAYACATRYCGCGVVTIGVDGMVFKNPIPIGSLVIFLASVNYVGSSSCEVGIKVISEDIKNRFVTHCNSCYFTMVAIDKEGKKVKIPPLTPTTEAEKRRFEAAKKRKEFRVQIKPN</sequence>
<dbReference type="CDD" id="cd03442">
    <property type="entry name" value="BFIT_BACH"/>
    <property type="match status" value="1"/>
</dbReference>
<dbReference type="SUPFAM" id="SSF54637">
    <property type="entry name" value="Thioesterase/thiol ester dehydrase-isomerase"/>
    <property type="match status" value="1"/>
</dbReference>
<protein>
    <submittedName>
        <fullName evidence="5">Thioesterase family protein</fullName>
    </submittedName>
</protein>
<reference evidence="6" key="1">
    <citation type="journal article" date="2014" name="Genome Announc.">
        <title>Draft genome sequences of six enterohepatic helicobacter species isolated from humans and one from rhesus macaques.</title>
        <authorList>
            <person name="Shen Z."/>
            <person name="Sheh A."/>
            <person name="Young S.K."/>
            <person name="Abouelliel A."/>
            <person name="Ward D.V."/>
            <person name="Earl A.M."/>
            <person name="Fox J.G."/>
        </authorList>
    </citation>
    <scope>NUCLEOTIDE SEQUENCE [LARGE SCALE GENOMIC DNA]</scope>
    <source>
        <strain evidence="6">CCUG 18818</strain>
    </source>
</reference>
<proteinExistence type="inferred from homology"/>
<dbReference type="PANTHER" id="PTHR11049">
    <property type="entry name" value="ACYL COENZYME A THIOESTER HYDROLASE"/>
    <property type="match status" value="1"/>
</dbReference>
<evidence type="ECO:0000256" key="1">
    <source>
        <dbReference type="ARBA" id="ARBA00010458"/>
    </source>
</evidence>
<accession>A0ABN0BA66</accession>
<dbReference type="Proteomes" id="UP000005755">
    <property type="component" value="Unassembled WGS sequence"/>
</dbReference>
<keyword evidence="6" id="KW-1185">Reference proteome</keyword>
<evidence type="ECO:0000313" key="6">
    <source>
        <dbReference type="Proteomes" id="UP000005755"/>
    </source>
</evidence>
<dbReference type="InterPro" id="IPR006683">
    <property type="entry name" value="Thioestr_dom"/>
</dbReference>
<evidence type="ECO:0000259" key="4">
    <source>
        <dbReference type="PROSITE" id="PS51770"/>
    </source>
</evidence>
<keyword evidence="2 3" id="KW-0378">Hydrolase</keyword>
<dbReference type="PANTHER" id="PTHR11049:SF16">
    <property type="entry name" value="PROTEIN VDLD"/>
    <property type="match status" value="1"/>
</dbReference>
<dbReference type="Pfam" id="PF03061">
    <property type="entry name" value="4HBT"/>
    <property type="match status" value="1"/>
</dbReference>
<evidence type="ECO:0000256" key="2">
    <source>
        <dbReference type="ARBA" id="ARBA00022801"/>
    </source>
</evidence>
<dbReference type="InterPro" id="IPR033120">
    <property type="entry name" value="HOTDOG_ACOT"/>
</dbReference>
<comment type="similarity">
    <text evidence="1">Belongs to the acyl coenzyme A hydrolase family.</text>
</comment>
<dbReference type="EMBL" id="DS990392">
    <property type="protein sequence ID" value="EFR46507.1"/>
    <property type="molecule type" value="Genomic_DNA"/>
</dbReference>
<dbReference type="PROSITE" id="PS51770">
    <property type="entry name" value="HOTDOG_ACOT"/>
    <property type="match status" value="1"/>
</dbReference>